<evidence type="ECO:0000313" key="2">
    <source>
        <dbReference type="WBParaSite" id="JU765_v2.g17468.t1"/>
    </source>
</evidence>
<organism evidence="1 2">
    <name type="scientific">Panagrolaimus sp. JU765</name>
    <dbReference type="NCBI Taxonomy" id="591449"/>
    <lineage>
        <taxon>Eukaryota</taxon>
        <taxon>Metazoa</taxon>
        <taxon>Ecdysozoa</taxon>
        <taxon>Nematoda</taxon>
        <taxon>Chromadorea</taxon>
        <taxon>Rhabditida</taxon>
        <taxon>Tylenchina</taxon>
        <taxon>Panagrolaimomorpha</taxon>
        <taxon>Panagrolaimoidea</taxon>
        <taxon>Panagrolaimidae</taxon>
        <taxon>Panagrolaimus</taxon>
    </lineage>
</organism>
<dbReference type="WBParaSite" id="JU765_v2.g17468.t1">
    <property type="protein sequence ID" value="JU765_v2.g17468.t1"/>
    <property type="gene ID" value="JU765_v2.g17468"/>
</dbReference>
<proteinExistence type="predicted"/>
<reference evidence="2" key="1">
    <citation type="submission" date="2022-11" db="UniProtKB">
        <authorList>
            <consortium name="WormBaseParasite"/>
        </authorList>
    </citation>
    <scope>IDENTIFICATION</scope>
</reference>
<name>A0AC34QLC7_9BILA</name>
<evidence type="ECO:0000313" key="1">
    <source>
        <dbReference type="Proteomes" id="UP000887576"/>
    </source>
</evidence>
<protein>
    <submittedName>
        <fullName evidence="2">TSC22 domain family protein 1</fullName>
    </submittedName>
</protein>
<accession>A0AC34QLC7</accession>
<sequence>MSEKNMGATVEDPGFSASKPRQFQVVPVPGVFSRGRWKCCDFRDTHHAEPDILEFPKHGDNANHDHDTIVVTSIAPSGVKTLDSGIDTTRSAPGGSESKKEEHFVSNAPATFTAQLNEDSSGLDIQEQNLARQASSATVNIPPVTSYKPLSFDESQHQMPQIGIHAIDSKIEQAMDLVKSHLTFAVREEVEELRKTITKLEAKISLLETENAVLKKFAAPDVVANLNSMVQSQQLPSIHVKHAQTEPDLPNTNALSPNSTDPGHIKVASSSAVMLDNSQNPLAS</sequence>
<dbReference type="Proteomes" id="UP000887576">
    <property type="component" value="Unplaced"/>
</dbReference>